<feature type="non-terminal residue" evidence="2">
    <location>
        <position position="482"/>
    </location>
</feature>
<dbReference type="OrthoDB" id="10617999at2759"/>
<feature type="region of interest" description="Disordered" evidence="1">
    <location>
        <begin position="281"/>
        <end position="320"/>
    </location>
</feature>
<organism evidence="2 3">
    <name type="scientific">Rhizoctonia solani</name>
    <dbReference type="NCBI Taxonomy" id="456999"/>
    <lineage>
        <taxon>Eukaryota</taxon>
        <taxon>Fungi</taxon>
        <taxon>Dikarya</taxon>
        <taxon>Basidiomycota</taxon>
        <taxon>Agaricomycotina</taxon>
        <taxon>Agaricomycetes</taxon>
        <taxon>Cantharellales</taxon>
        <taxon>Ceratobasidiaceae</taxon>
        <taxon>Rhizoctonia</taxon>
    </lineage>
</organism>
<feature type="compositionally biased region" description="Basic and acidic residues" evidence="1">
    <location>
        <begin position="307"/>
        <end position="320"/>
    </location>
</feature>
<comment type="caution">
    <text evidence="2">The sequence shown here is derived from an EMBL/GenBank/DDBJ whole genome shotgun (WGS) entry which is preliminary data.</text>
</comment>
<name>A0A8H7HJC8_9AGAM</name>
<gene>
    <name evidence="2" type="ORF">RHS03_08485</name>
</gene>
<accession>A0A8H7HJC8</accession>
<feature type="region of interest" description="Disordered" evidence="1">
    <location>
        <begin position="421"/>
        <end position="449"/>
    </location>
</feature>
<dbReference type="EMBL" id="JACYCD010000472">
    <property type="protein sequence ID" value="KAF8693071.1"/>
    <property type="molecule type" value="Genomic_DNA"/>
</dbReference>
<protein>
    <submittedName>
        <fullName evidence="2">Uncharacterized protein</fullName>
    </submittedName>
</protein>
<evidence type="ECO:0000313" key="3">
    <source>
        <dbReference type="Proteomes" id="UP000602905"/>
    </source>
</evidence>
<dbReference type="Proteomes" id="UP000602905">
    <property type="component" value="Unassembled WGS sequence"/>
</dbReference>
<reference evidence="2" key="1">
    <citation type="submission" date="2020-09" db="EMBL/GenBank/DDBJ databases">
        <title>Comparative genome analyses of four rice-infecting Rhizoctonia solani isolates reveal extensive enrichment of homogalacturonan modification genes.</title>
        <authorList>
            <person name="Lee D.-Y."/>
            <person name="Jeon J."/>
            <person name="Kim K.-T."/>
            <person name="Cheong K."/>
            <person name="Song H."/>
            <person name="Choi G."/>
            <person name="Ko J."/>
            <person name="Opiyo S.O."/>
            <person name="Zuo S."/>
            <person name="Madhav S."/>
            <person name="Lee Y.-H."/>
            <person name="Wang G.-L."/>
        </authorList>
    </citation>
    <scope>NUCLEOTIDE SEQUENCE</scope>
    <source>
        <strain evidence="2">AG1-IA WGL</strain>
    </source>
</reference>
<evidence type="ECO:0000313" key="2">
    <source>
        <dbReference type="EMBL" id="KAF8693071.1"/>
    </source>
</evidence>
<evidence type="ECO:0000256" key="1">
    <source>
        <dbReference type="SAM" id="MobiDB-lite"/>
    </source>
</evidence>
<dbReference type="AlphaFoldDB" id="A0A8H7HJC8"/>
<proteinExistence type="predicted"/>
<sequence>MLGSATKSFIFVSLMKPQNVSGHVWSSSEEPEGQQVISALQSFYTMRCDKSTTRQKQVTSNLFTLDFRSFINTVAFSMLPELAVFTRMAEQYEQMGAKTTTLHNGIFDVEYPRPDQWGSYIPRSLLSGDELAIWITNPMPEAFVSISTHASHPDSLESLILMVCSRPFVDKRTGWLLSGPGGVSFAVYLLVRILITARYLVNYPAGFRFLVDPATSISRIRSTVRACTAFLISDMQVFLERAPSNTSRPESNAVMYSFMPYPKVTLPPYFCSSSANIFPPDISNENGKKKSKATKDASGSSRRGKKKDTGSEKSKDKKKVEDSIAKIDGMYVPVDTSWELFLEKYFERIGKPLPEHLKAAIENRKAKHLARMGKPLPEQHLRIAIKDSNRQGNRIGNSPASVEDITVNASGLQIALSSLDSLPTPRKMQGGKRHVSGGSDIMPERKRTKELACDETTVIGQSNDTTCPKPVEYIIISDSELD</sequence>